<feature type="region of interest" description="Disordered" evidence="1">
    <location>
        <begin position="119"/>
        <end position="154"/>
    </location>
</feature>
<dbReference type="PANTHER" id="PTHR37293:SF7">
    <property type="entry name" value="HYPOTHETICAL PHAGE PROTEIN"/>
    <property type="match status" value="1"/>
</dbReference>
<proteinExistence type="predicted"/>
<evidence type="ECO:0000259" key="2">
    <source>
        <dbReference type="Pfam" id="PF09524"/>
    </source>
</evidence>
<dbReference type="AlphaFoldDB" id="A0AAP3CU49"/>
<protein>
    <submittedName>
        <fullName evidence="4">Phage replisome organizer N-terminal domain-containing protein</fullName>
    </submittedName>
</protein>
<dbReference type="InterPro" id="IPR011741">
    <property type="entry name" value="Phg_2220_C"/>
</dbReference>
<dbReference type="Pfam" id="PF09681">
    <property type="entry name" value="Phage_rep_org_N"/>
    <property type="match status" value="1"/>
</dbReference>
<dbReference type="Proteomes" id="UP001075387">
    <property type="component" value="Unassembled WGS sequence"/>
</dbReference>
<dbReference type="EMBL" id="JALAQA010000008">
    <property type="protein sequence ID" value="MCY8511229.1"/>
    <property type="molecule type" value="Genomic_DNA"/>
</dbReference>
<sequence>MSEVKWIKLSTQMFEDEKIKLIEQMPESDTILIIWVKLLAQAGKTNASGYIYLSENIPYTEEMLAAIFGRPLGTVRLALQTFRQFGMIEITDDNYISISNWEKHQNIDGMEKIREQNRLRKQRQREKHKLLSTGKSMSRDVTGQVTPDHATDIDKELDKEKELKDILSGKPDDASSSKKEKEEIPYKLIIDLLNKVAGTRYRHTTDKTRKLIKKLWKDGFRFEDFKHVILVKTEEWLNDPAMNKFLRPETLFGTKFESYLNQKGGLSHGGFHKGAGSRSQGRNISEDDIPY</sequence>
<evidence type="ECO:0000313" key="4">
    <source>
        <dbReference type="EMBL" id="MCY8511229.1"/>
    </source>
</evidence>
<evidence type="ECO:0000256" key="1">
    <source>
        <dbReference type="SAM" id="MobiDB-lite"/>
    </source>
</evidence>
<feature type="compositionally biased region" description="Basic residues" evidence="1">
    <location>
        <begin position="119"/>
        <end position="130"/>
    </location>
</feature>
<feature type="region of interest" description="Disordered" evidence="1">
    <location>
        <begin position="270"/>
        <end position="291"/>
    </location>
</feature>
<dbReference type="PANTHER" id="PTHR37293">
    <property type="entry name" value="PHAGE REPLICATION PROTEIN-RELATED"/>
    <property type="match status" value="1"/>
</dbReference>
<gene>
    <name evidence="4" type="ORF">MOD07_16970</name>
</gene>
<name>A0AAP3CU49_BACMO</name>
<comment type="caution">
    <text evidence="4">The sequence shown here is derived from an EMBL/GenBank/DDBJ whole genome shotgun (WGS) entry which is preliminary data.</text>
</comment>
<reference evidence="4" key="1">
    <citation type="submission" date="2022-02" db="EMBL/GenBank/DDBJ databases">
        <title>Crop Bioprotection Bacillus Genome Sequencing.</title>
        <authorList>
            <person name="Dunlap C."/>
        </authorList>
    </citation>
    <scope>NUCLEOTIDE SEQUENCE</scope>
    <source>
        <strain evidence="4">CK3O2B-54A</strain>
    </source>
</reference>
<feature type="domain" description="Phage replisome organiser N-terminal" evidence="3">
    <location>
        <begin position="6"/>
        <end position="126"/>
    </location>
</feature>
<evidence type="ECO:0000259" key="3">
    <source>
        <dbReference type="Pfam" id="PF09681"/>
    </source>
</evidence>
<feature type="domain" description="Phage conserved hypothetical protein C-terminal" evidence="2">
    <location>
        <begin position="189"/>
        <end position="261"/>
    </location>
</feature>
<accession>A0AAP3CU49</accession>
<dbReference type="InterPro" id="IPR053162">
    <property type="entry name" value="DnaD"/>
</dbReference>
<feature type="compositionally biased region" description="Polar residues" evidence="1">
    <location>
        <begin position="133"/>
        <end position="145"/>
    </location>
</feature>
<evidence type="ECO:0000313" key="5">
    <source>
        <dbReference type="Proteomes" id="UP001075387"/>
    </source>
</evidence>
<dbReference type="NCBIfam" id="TIGR01714">
    <property type="entry name" value="phage_rep_org_N"/>
    <property type="match status" value="1"/>
</dbReference>
<organism evidence="4 5">
    <name type="scientific">Bacillus mojavensis</name>
    <dbReference type="NCBI Taxonomy" id="72360"/>
    <lineage>
        <taxon>Bacteria</taxon>
        <taxon>Bacillati</taxon>
        <taxon>Bacillota</taxon>
        <taxon>Bacilli</taxon>
        <taxon>Bacillales</taxon>
        <taxon>Bacillaceae</taxon>
        <taxon>Bacillus</taxon>
    </lineage>
</organism>
<dbReference type="RefSeq" id="WP_268447155.1">
    <property type="nucleotide sequence ID" value="NZ_JALAQA010000008.1"/>
</dbReference>
<dbReference type="Pfam" id="PF09524">
    <property type="entry name" value="Phg_2220_C"/>
    <property type="match status" value="1"/>
</dbReference>
<dbReference type="NCBIfam" id="TIGR02220">
    <property type="entry name" value="phg_TIGR02220"/>
    <property type="match status" value="1"/>
</dbReference>
<dbReference type="InterPro" id="IPR010056">
    <property type="entry name" value="Phage_rep_org__N"/>
</dbReference>